<dbReference type="EMBL" id="ATAO01000228">
    <property type="protein sequence ID" value="EQM73040.1"/>
    <property type="molecule type" value="Genomic_DNA"/>
</dbReference>
<dbReference type="Proteomes" id="UP000016033">
    <property type="component" value="Unassembled WGS sequence"/>
</dbReference>
<protein>
    <submittedName>
        <fullName evidence="1">Uncharacterized protein</fullName>
    </submittedName>
</protein>
<evidence type="ECO:0000313" key="1">
    <source>
        <dbReference type="EMBL" id="EQM73040.1"/>
    </source>
</evidence>
<comment type="caution">
    <text evidence="1">The sequence shown here is derived from an EMBL/GenBank/DDBJ whole genome shotgun (WGS) entry which is preliminary data.</text>
</comment>
<dbReference type="AlphaFoldDB" id="T5KFS6"/>
<sequence length="156" mass="17583">MNLGMVAATWKSVEAVGIPDSPVRRMLFDLADRFQNHGPNDDIALLSGAFTALMDVLQEHHADKTPLQVQAEARRTTRDLRARGINIPDIVFRHTDFELPPQTPNELAVQLGYVDGGRAVRRVLRSGFPEHEKHARWEPLTDAQVHYVRAHLPARP</sequence>
<gene>
    <name evidence="1" type="ORF">L687_07120</name>
</gene>
<evidence type="ECO:0000313" key="2">
    <source>
        <dbReference type="Proteomes" id="UP000016033"/>
    </source>
</evidence>
<dbReference type="RefSeq" id="WP_021201352.1">
    <property type="nucleotide sequence ID" value="NZ_ATAO01000228.1"/>
</dbReference>
<proteinExistence type="predicted"/>
<reference evidence="1 2" key="1">
    <citation type="journal article" date="2013" name="Genome Announc.">
        <title>Whole-genome sequences of five oyster-associated bacteria show potential for crude oil hydrocarbon degradation.</title>
        <authorList>
            <person name="Chauhan A."/>
            <person name="Green S."/>
            <person name="Pathak A."/>
            <person name="Thomas J."/>
            <person name="Venkatramanan R."/>
        </authorList>
    </citation>
    <scope>NUCLEOTIDE SEQUENCE [LARGE SCALE GENOMIC DNA]</scope>
    <source>
        <strain evidence="1 2">MF109</strain>
    </source>
</reference>
<organism evidence="1 2">
    <name type="scientific">Microbacterium maritypicum MF109</name>
    <dbReference type="NCBI Taxonomy" id="1333857"/>
    <lineage>
        <taxon>Bacteria</taxon>
        <taxon>Bacillati</taxon>
        <taxon>Actinomycetota</taxon>
        <taxon>Actinomycetes</taxon>
        <taxon>Micrococcales</taxon>
        <taxon>Microbacteriaceae</taxon>
        <taxon>Microbacterium</taxon>
    </lineage>
</organism>
<name>T5KFS6_MICMQ</name>
<accession>T5KFS6</accession>